<feature type="compositionally biased region" description="Polar residues" evidence="1">
    <location>
        <begin position="170"/>
        <end position="187"/>
    </location>
</feature>
<proteinExistence type="predicted"/>
<feature type="region of interest" description="Disordered" evidence="1">
    <location>
        <begin position="132"/>
        <end position="206"/>
    </location>
</feature>
<feature type="compositionally biased region" description="Low complexity" evidence="1">
    <location>
        <begin position="145"/>
        <end position="161"/>
    </location>
</feature>
<name>A0ABV3X2J4_9FIRM</name>
<dbReference type="RefSeq" id="WP_368846051.1">
    <property type="nucleotide sequence ID" value="NZ_CP194411.1"/>
</dbReference>
<protein>
    <submittedName>
        <fullName evidence="2">Uncharacterized protein</fullName>
    </submittedName>
</protein>
<comment type="caution">
    <text evidence="2">The sequence shown here is derived from an EMBL/GenBank/DDBJ whole genome shotgun (WGS) entry which is preliminary data.</text>
</comment>
<evidence type="ECO:0000313" key="2">
    <source>
        <dbReference type="EMBL" id="MEX5284333.1"/>
    </source>
</evidence>
<reference evidence="2 3" key="1">
    <citation type="submission" date="2023-04" db="EMBL/GenBank/DDBJ databases">
        <title>Genome Sequence of Selenomonas sputigena ATCC 33150.</title>
        <authorList>
            <person name="Miller D.P."/>
            <person name="Anvari S."/>
            <person name="Polson S.W."/>
            <person name="Macdonald M."/>
            <person name="Mcdowell J.V."/>
        </authorList>
    </citation>
    <scope>NUCLEOTIDE SEQUENCE [LARGE SCALE GENOMIC DNA]</scope>
    <source>
        <strain evidence="2 3">ATCC 33150</strain>
    </source>
</reference>
<evidence type="ECO:0000256" key="1">
    <source>
        <dbReference type="SAM" id="MobiDB-lite"/>
    </source>
</evidence>
<gene>
    <name evidence="2" type="ORF">QCO44_01570</name>
</gene>
<feature type="region of interest" description="Disordered" evidence="1">
    <location>
        <begin position="29"/>
        <end position="51"/>
    </location>
</feature>
<dbReference type="Proteomes" id="UP001559623">
    <property type="component" value="Unassembled WGS sequence"/>
</dbReference>
<accession>A0ABV3X2J4</accession>
<evidence type="ECO:0000313" key="3">
    <source>
        <dbReference type="Proteomes" id="UP001559623"/>
    </source>
</evidence>
<feature type="compositionally biased region" description="Basic and acidic residues" evidence="1">
    <location>
        <begin position="39"/>
        <end position="51"/>
    </location>
</feature>
<keyword evidence="3" id="KW-1185">Reference proteome</keyword>
<organism evidence="2 3">
    <name type="scientific">Selenomonas sputigena</name>
    <dbReference type="NCBI Taxonomy" id="69823"/>
    <lineage>
        <taxon>Bacteria</taxon>
        <taxon>Bacillati</taxon>
        <taxon>Bacillota</taxon>
        <taxon>Negativicutes</taxon>
        <taxon>Selenomonadales</taxon>
        <taxon>Selenomonadaceae</taxon>
        <taxon>Selenomonas</taxon>
    </lineage>
</organism>
<dbReference type="EMBL" id="JARVLH010000001">
    <property type="protein sequence ID" value="MEX5284333.1"/>
    <property type="molecule type" value="Genomic_DNA"/>
</dbReference>
<sequence>MFDESDKVGAYVKQKNIGMKIDYNGKARQVLKTSAPPQESDKTDAKETLEEKNGANRAMRRIIQQKLLHGDELMADEMRFLKRFDTGLYTKARAAQDAREALAQKLEKATSKEEASEAFLIASGMVNKKAAAAPQNNVSPTKRNAVASPAKSSGASSNGSKLRTRWKLDLSNTSEKGAVSKPTTMQQPMDAKDQKKGIATPPSSEDTTGIEFIMGRALQSAWAKFIQTPKYRELISTTEHSIENLDPSNMTVATRFVSASRAYRNLPKVRKGVPQQSFDSET</sequence>